<reference evidence="1 2" key="1">
    <citation type="submission" date="2024-01" db="EMBL/GenBank/DDBJ databases">
        <title>The complete chloroplast genome sequence of Lithospermum erythrorhizon: insights into the phylogenetic relationship among Boraginaceae species and the maternal lineages of purple gromwells.</title>
        <authorList>
            <person name="Okada T."/>
            <person name="Watanabe K."/>
        </authorList>
    </citation>
    <scope>NUCLEOTIDE SEQUENCE [LARGE SCALE GENOMIC DNA]</scope>
</reference>
<proteinExistence type="predicted"/>
<evidence type="ECO:0000313" key="1">
    <source>
        <dbReference type="EMBL" id="GAA0148046.1"/>
    </source>
</evidence>
<keyword evidence="2" id="KW-1185">Reference proteome</keyword>
<organism evidence="1 2">
    <name type="scientific">Lithospermum erythrorhizon</name>
    <name type="common">Purple gromwell</name>
    <name type="synonym">Lithospermum officinale var. erythrorhizon</name>
    <dbReference type="NCBI Taxonomy" id="34254"/>
    <lineage>
        <taxon>Eukaryota</taxon>
        <taxon>Viridiplantae</taxon>
        <taxon>Streptophyta</taxon>
        <taxon>Embryophyta</taxon>
        <taxon>Tracheophyta</taxon>
        <taxon>Spermatophyta</taxon>
        <taxon>Magnoliopsida</taxon>
        <taxon>eudicotyledons</taxon>
        <taxon>Gunneridae</taxon>
        <taxon>Pentapetalae</taxon>
        <taxon>asterids</taxon>
        <taxon>lamiids</taxon>
        <taxon>Boraginales</taxon>
        <taxon>Boraginaceae</taxon>
        <taxon>Boraginoideae</taxon>
        <taxon>Lithospermeae</taxon>
        <taxon>Lithospermum</taxon>
    </lineage>
</organism>
<dbReference type="EMBL" id="BAABME010001177">
    <property type="protein sequence ID" value="GAA0148046.1"/>
    <property type="molecule type" value="Genomic_DNA"/>
</dbReference>
<dbReference type="AlphaFoldDB" id="A0AAV3PAQ8"/>
<accession>A0AAV3PAQ8</accession>
<evidence type="ECO:0000313" key="2">
    <source>
        <dbReference type="Proteomes" id="UP001454036"/>
    </source>
</evidence>
<protein>
    <submittedName>
        <fullName evidence="1">Uncharacterized protein</fullName>
    </submittedName>
</protein>
<dbReference type="Proteomes" id="UP001454036">
    <property type="component" value="Unassembled WGS sequence"/>
</dbReference>
<sequence length="74" mass="8579">MEGTRSFKILFPALILRLLLLLAARLSRIFLFQFSSKRSFHLNTIQSNKEQLVKIRGKSGKRLKIYGVLDKENS</sequence>
<gene>
    <name evidence="1" type="ORF">LIER_07593</name>
</gene>
<name>A0AAV3PAQ8_LITER</name>
<comment type="caution">
    <text evidence="1">The sequence shown here is derived from an EMBL/GenBank/DDBJ whole genome shotgun (WGS) entry which is preliminary data.</text>
</comment>